<reference evidence="1" key="1">
    <citation type="submission" date="2021-01" db="EMBL/GenBank/DDBJ databases">
        <title>Whole genome shotgun sequence of Cellulomonas pakistanensis NBRC 110800.</title>
        <authorList>
            <person name="Komaki H."/>
            <person name="Tamura T."/>
        </authorList>
    </citation>
    <scope>NUCLEOTIDE SEQUENCE</scope>
    <source>
        <strain evidence="1">NBRC 110800</strain>
    </source>
</reference>
<dbReference type="EMBL" id="BONO01000016">
    <property type="protein sequence ID" value="GIG36849.1"/>
    <property type="molecule type" value="Genomic_DNA"/>
</dbReference>
<dbReference type="Proteomes" id="UP000642125">
    <property type="component" value="Unassembled WGS sequence"/>
</dbReference>
<dbReference type="Gene3D" id="3.20.20.60">
    <property type="entry name" value="Phosphoenolpyruvate-binding domains"/>
    <property type="match status" value="1"/>
</dbReference>
<sequence length="288" mass="28752">MTSTPTTPAADLDALARRLHALHDPAAPLALSNAWDVASARVVEAAGAPAVATTSAGVAWSLGRPDGDRLGRADLLAAVRRITAAVAVPVTVDAEGGFADDAAGVAATIDGLLDAGAVGVNLEDGDRPAAELAARVAAARAAADRAGVALFVNARTDVFLRGLGDPADRMAETVARARRYVDAGADGVFVPGVVDAATIAELAAAIPAPLNVMVRRGLPPVPELGRLGVARVSLGSTVAEAAYAVARRAAAELLASGTYGVLAEAMDYAELDGLVATGAERAEGGASR</sequence>
<dbReference type="SUPFAM" id="SSF51621">
    <property type="entry name" value="Phosphoenolpyruvate/pyruvate domain"/>
    <property type="match status" value="1"/>
</dbReference>
<dbReference type="InterPro" id="IPR040442">
    <property type="entry name" value="Pyrv_kinase-like_dom_sf"/>
</dbReference>
<dbReference type="InterPro" id="IPR015813">
    <property type="entry name" value="Pyrv/PenolPyrv_kinase-like_dom"/>
</dbReference>
<gene>
    <name evidence="1" type="ORF">Cpa01nite_22300</name>
</gene>
<dbReference type="GO" id="GO:0003824">
    <property type="term" value="F:catalytic activity"/>
    <property type="evidence" value="ECO:0007669"/>
    <property type="project" value="InterPro"/>
</dbReference>
<comment type="caution">
    <text evidence="1">The sequence shown here is derived from an EMBL/GenBank/DDBJ whole genome shotgun (WGS) entry which is preliminary data.</text>
</comment>
<proteinExistence type="predicted"/>
<evidence type="ECO:0000313" key="1">
    <source>
        <dbReference type="EMBL" id="GIG36849.1"/>
    </source>
</evidence>
<dbReference type="PANTHER" id="PTHR42905">
    <property type="entry name" value="PHOSPHOENOLPYRUVATE CARBOXYLASE"/>
    <property type="match status" value="1"/>
</dbReference>
<name>A0A919U6C0_9CELL</name>
<evidence type="ECO:0000313" key="2">
    <source>
        <dbReference type="Proteomes" id="UP000642125"/>
    </source>
</evidence>
<dbReference type="CDD" id="cd00377">
    <property type="entry name" value="ICL_PEPM"/>
    <property type="match status" value="1"/>
</dbReference>
<organism evidence="1 2">
    <name type="scientific">Cellulomonas pakistanensis</name>
    <dbReference type="NCBI Taxonomy" id="992287"/>
    <lineage>
        <taxon>Bacteria</taxon>
        <taxon>Bacillati</taxon>
        <taxon>Actinomycetota</taxon>
        <taxon>Actinomycetes</taxon>
        <taxon>Micrococcales</taxon>
        <taxon>Cellulomonadaceae</taxon>
        <taxon>Cellulomonas</taxon>
    </lineage>
</organism>
<evidence type="ECO:0008006" key="3">
    <source>
        <dbReference type="Google" id="ProtNLM"/>
    </source>
</evidence>
<protein>
    <recommendedName>
        <fullName evidence="3">Isocitrate lyase/phosphoenolpyruvate mutase family protein</fullName>
    </recommendedName>
</protein>
<dbReference type="RefSeq" id="WP_203668874.1">
    <property type="nucleotide sequence ID" value="NZ_BONO01000016.1"/>
</dbReference>
<dbReference type="PANTHER" id="PTHR42905:SF16">
    <property type="entry name" value="CARBOXYPHOSPHONOENOLPYRUVATE PHOSPHONOMUTASE-LIKE PROTEIN (AFU_ORTHOLOGUE AFUA_5G07230)"/>
    <property type="match status" value="1"/>
</dbReference>
<accession>A0A919U6C0</accession>
<dbReference type="InterPro" id="IPR039556">
    <property type="entry name" value="ICL/PEPM"/>
</dbReference>
<dbReference type="Pfam" id="PF13714">
    <property type="entry name" value="PEP_mutase"/>
    <property type="match status" value="1"/>
</dbReference>
<dbReference type="AlphaFoldDB" id="A0A919U6C0"/>
<keyword evidence="2" id="KW-1185">Reference proteome</keyword>